<dbReference type="RefSeq" id="WP_136880371.1">
    <property type="nucleotide sequence ID" value="NZ_SWDX01000004.1"/>
</dbReference>
<evidence type="ECO:0000313" key="2">
    <source>
        <dbReference type="EMBL" id="TKC61276.1"/>
    </source>
</evidence>
<feature type="transmembrane region" description="Helical" evidence="1">
    <location>
        <begin position="213"/>
        <end position="230"/>
    </location>
</feature>
<dbReference type="Proteomes" id="UP000309594">
    <property type="component" value="Unassembled WGS sequence"/>
</dbReference>
<proteinExistence type="predicted"/>
<feature type="transmembrane region" description="Helical" evidence="1">
    <location>
        <begin position="153"/>
        <end position="179"/>
    </location>
</feature>
<keyword evidence="1" id="KW-0812">Transmembrane</keyword>
<reference evidence="2 3" key="1">
    <citation type="submission" date="2019-04" db="EMBL/GenBank/DDBJ databases">
        <title>Pedobacter sp. RP-1-16 sp. nov., isolated from Arctic soil.</title>
        <authorList>
            <person name="Dahal R.H."/>
            <person name="Kim D.-U."/>
        </authorList>
    </citation>
    <scope>NUCLEOTIDE SEQUENCE [LARGE SCALE GENOMIC DNA]</scope>
    <source>
        <strain evidence="2 3">RP-1-16</strain>
    </source>
</reference>
<keyword evidence="1" id="KW-1133">Transmembrane helix</keyword>
<sequence length="444" mass="50946">MSSLKENITWTKTEIFLFRLSFVFFIVLSIPFNKLVFHHIGTKVWSFQSFYQLATFQTSFIPENPVAGINLSGYYNWLIALIIALIATLIWQKLSPSKKAYPQLYYWLRVFLRYRLALAIIATGIVKLFPIQLPLPTLSDLHTAYGDFLPWKVYFLSTSVSSAYYVVSLGLLEIAAGLLLICHRTVAIGAGLATALLLNIVLVNFAYGIGNQVYSSFLLLIALFILSYDLRRIFNLFFLEVQSLADNFVPNYHPLIKKYRKYLQLTFLLILFVFGLATYFSWTSTKYPYPENKGLANTEGIYDVSKFVLNNDTIPYSLTSPNRWQNVVFEKWNTISIRDNKPVKIDSLRPEITYQASKERNFEELGNGGRHFYSYQTAADSNQIILENKTDVTDGYTFALTRQGDQEITLKGFNKTGDSLSVVLTRVAKTYLLKEGRRKPIKIY</sequence>
<dbReference type="GO" id="GO:0004497">
    <property type="term" value="F:monooxygenase activity"/>
    <property type="evidence" value="ECO:0007669"/>
    <property type="project" value="UniProtKB-KW"/>
</dbReference>
<dbReference type="AlphaFoldDB" id="A0A4V5PDK4"/>
<feature type="transmembrane region" description="Helical" evidence="1">
    <location>
        <begin position="112"/>
        <end position="133"/>
    </location>
</feature>
<keyword evidence="1" id="KW-0472">Membrane</keyword>
<feature type="transmembrane region" description="Helical" evidence="1">
    <location>
        <begin position="262"/>
        <end position="282"/>
    </location>
</feature>
<feature type="transmembrane region" description="Helical" evidence="1">
    <location>
        <begin position="15"/>
        <end position="32"/>
    </location>
</feature>
<name>A0A4V5PDK4_9SPHI</name>
<organism evidence="2 3">
    <name type="scientific">Pedobacter hiemivivus</name>
    <dbReference type="NCBI Taxonomy" id="2530454"/>
    <lineage>
        <taxon>Bacteria</taxon>
        <taxon>Pseudomonadati</taxon>
        <taxon>Bacteroidota</taxon>
        <taxon>Sphingobacteriia</taxon>
        <taxon>Sphingobacteriales</taxon>
        <taxon>Sphingobacteriaceae</taxon>
        <taxon>Pedobacter</taxon>
    </lineage>
</organism>
<keyword evidence="2" id="KW-0503">Monooxygenase</keyword>
<dbReference type="EMBL" id="SWDX01000004">
    <property type="protein sequence ID" value="TKC61276.1"/>
    <property type="molecule type" value="Genomic_DNA"/>
</dbReference>
<accession>A0A4V5PDK4</accession>
<gene>
    <name evidence="2" type="ORF">FBD94_12090</name>
</gene>
<feature type="transmembrane region" description="Helical" evidence="1">
    <location>
        <begin position="186"/>
        <end position="207"/>
    </location>
</feature>
<protein>
    <submittedName>
        <fullName evidence="2">Beta-carotene 15,15'-monooxygenase</fullName>
    </submittedName>
</protein>
<comment type="caution">
    <text evidence="2">The sequence shown here is derived from an EMBL/GenBank/DDBJ whole genome shotgun (WGS) entry which is preliminary data.</text>
</comment>
<keyword evidence="2" id="KW-0560">Oxidoreductase</keyword>
<feature type="transmembrane region" description="Helical" evidence="1">
    <location>
        <begin position="74"/>
        <end position="91"/>
    </location>
</feature>
<evidence type="ECO:0000313" key="3">
    <source>
        <dbReference type="Proteomes" id="UP000309594"/>
    </source>
</evidence>
<evidence type="ECO:0000256" key="1">
    <source>
        <dbReference type="SAM" id="Phobius"/>
    </source>
</evidence>